<reference evidence="1" key="1">
    <citation type="journal article" date="2014" name="Front. Microbiol.">
        <title>High frequency of phylogenetically diverse reductive dehalogenase-homologous genes in deep subseafloor sedimentary metagenomes.</title>
        <authorList>
            <person name="Kawai M."/>
            <person name="Futagami T."/>
            <person name="Toyoda A."/>
            <person name="Takaki Y."/>
            <person name="Nishi S."/>
            <person name="Hori S."/>
            <person name="Arai W."/>
            <person name="Tsubouchi T."/>
            <person name="Morono Y."/>
            <person name="Uchiyama I."/>
            <person name="Ito T."/>
            <person name="Fujiyama A."/>
            <person name="Inagaki F."/>
            <person name="Takami H."/>
        </authorList>
    </citation>
    <scope>NUCLEOTIDE SEQUENCE</scope>
    <source>
        <strain evidence="1">Expedition CK06-06</strain>
    </source>
</reference>
<proteinExistence type="predicted"/>
<evidence type="ECO:0000313" key="1">
    <source>
        <dbReference type="EMBL" id="GAH50686.1"/>
    </source>
</evidence>
<feature type="non-terminal residue" evidence="1">
    <location>
        <position position="50"/>
    </location>
</feature>
<comment type="caution">
    <text evidence="1">The sequence shown here is derived from an EMBL/GenBank/DDBJ whole genome shotgun (WGS) entry which is preliminary data.</text>
</comment>
<dbReference type="EMBL" id="BARU01024561">
    <property type="protein sequence ID" value="GAH50686.1"/>
    <property type="molecule type" value="Genomic_DNA"/>
</dbReference>
<name>X1FYE0_9ZZZZ</name>
<organism evidence="1">
    <name type="scientific">marine sediment metagenome</name>
    <dbReference type="NCBI Taxonomy" id="412755"/>
    <lineage>
        <taxon>unclassified sequences</taxon>
        <taxon>metagenomes</taxon>
        <taxon>ecological metagenomes</taxon>
    </lineage>
</organism>
<protein>
    <submittedName>
        <fullName evidence="1">Uncharacterized protein</fullName>
    </submittedName>
</protein>
<sequence>MTLTKRERVFRTLELDEPDMVPIHTLGFEQTGKSFQDYQNSDEKKEFTTS</sequence>
<gene>
    <name evidence="1" type="ORF">S03H2_39689</name>
</gene>
<accession>X1FYE0</accession>
<dbReference type="AlphaFoldDB" id="X1FYE0"/>